<reference evidence="2 3" key="1">
    <citation type="journal article" date="2019" name="Mol. Ecol. Resour.">
        <title>Chromosome-level genome assembly of Triplophysa tibetana, a fish adapted to the harsh high-altitude environment of the Tibetan Plateau.</title>
        <authorList>
            <person name="Yang X."/>
            <person name="Liu H."/>
            <person name="Ma Z."/>
            <person name="Zou Y."/>
            <person name="Zou M."/>
            <person name="Mao Y."/>
            <person name="Li X."/>
            <person name="Wang H."/>
            <person name="Chen T."/>
            <person name="Wang W."/>
            <person name="Yang R."/>
        </authorList>
    </citation>
    <scope>NUCLEOTIDE SEQUENCE [LARGE SCALE GENOMIC DNA]</scope>
    <source>
        <strain evidence="2">TTIB1903HZAU</strain>
        <tissue evidence="2">Muscle</tissue>
    </source>
</reference>
<organism evidence="2 3">
    <name type="scientific">Triplophysa tibetana</name>
    <dbReference type="NCBI Taxonomy" id="1572043"/>
    <lineage>
        <taxon>Eukaryota</taxon>
        <taxon>Metazoa</taxon>
        <taxon>Chordata</taxon>
        <taxon>Craniata</taxon>
        <taxon>Vertebrata</taxon>
        <taxon>Euteleostomi</taxon>
        <taxon>Actinopterygii</taxon>
        <taxon>Neopterygii</taxon>
        <taxon>Teleostei</taxon>
        <taxon>Ostariophysi</taxon>
        <taxon>Cypriniformes</taxon>
        <taxon>Nemacheilidae</taxon>
        <taxon>Triplophysa</taxon>
    </lineage>
</organism>
<accession>A0A5A9NGT5</accession>
<evidence type="ECO:0000313" key="3">
    <source>
        <dbReference type="Proteomes" id="UP000324632"/>
    </source>
</evidence>
<name>A0A5A9NGT5_9TELE</name>
<dbReference type="Proteomes" id="UP000324632">
    <property type="component" value="Chromosome 19"/>
</dbReference>
<keyword evidence="3" id="KW-1185">Reference proteome</keyword>
<evidence type="ECO:0000256" key="1">
    <source>
        <dbReference type="SAM" id="SignalP"/>
    </source>
</evidence>
<sequence>MVLSFKVLMHLVHIQVTGEILEAWCSSPPIMAGPAGKRLDVLNNELPSPVVLLTVPCTASSLWASLSSLSIIFSHPGHTVFADACES</sequence>
<gene>
    <name evidence="2" type="ORF">E1301_Tti018769</name>
</gene>
<feature type="chain" id="PRO_5022987768" description="Secreted protein" evidence="1">
    <location>
        <begin position="19"/>
        <end position="87"/>
    </location>
</feature>
<keyword evidence="1" id="KW-0732">Signal</keyword>
<feature type="signal peptide" evidence="1">
    <location>
        <begin position="1"/>
        <end position="18"/>
    </location>
</feature>
<dbReference type="EMBL" id="SOYY01000019">
    <property type="protein sequence ID" value="KAA0708099.1"/>
    <property type="molecule type" value="Genomic_DNA"/>
</dbReference>
<comment type="caution">
    <text evidence="2">The sequence shown here is derived from an EMBL/GenBank/DDBJ whole genome shotgun (WGS) entry which is preliminary data.</text>
</comment>
<proteinExistence type="predicted"/>
<evidence type="ECO:0000313" key="2">
    <source>
        <dbReference type="EMBL" id="KAA0708099.1"/>
    </source>
</evidence>
<evidence type="ECO:0008006" key="4">
    <source>
        <dbReference type="Google" id="ProtNLM"/>
    </source>
</evidence>
<protein>
    <recommendedName>
        <fullName evidence="4">Secreted protein</fullName>
    </recommendedName>
</protein>
<dbReference type="AlphaFoldDB" id="A0A5A9NGT5"/>